<feature type="transmembrane region" description="Helical" evidence="1">
    <location>
        <begin position="75"/>
        <end position="97"/>
    </location>
</feature>
<keyword evidence="1" id="KW-0812">Transmembrane</keyword>
<organism evidence="2 3">
    <name type="scientific">Acanthosepion pharaonis</name>
    <name type="common">Pharaoh cuttlefish</name>
    <name type="synonym">Sepia pharaonis</name>
    <dbReference type="NCBI Taxonomy" id="158019"/>
    <lineage>
        <taxon>Eukaryota</taxon>
        <taxon>Metazoa</taxon>
        <taxon>Spiralia</taxon>
        <taxon>Lophotrochozoa</taxon>
        <taxon>Mollusca</taxon>
        <taxon>Cephalopoda</taxon>
        <taxon>Coleoidea</taxon>
        <taxon>Decapodiformes</taxon>
        <taxon>Sepiida</taxon>
        <taxon>Sepiina</taxon>
        <taxon>Sepiidae</taxon>
        <taxon>Acanthosepion</taxon>
    </lineage>
</organism>
<dbReference type="AlphaFoldDB" id="A0A812CYW7"/>
<gene>
    <name evidence="2" type="ORF">SPHA_44343</name>
</gene>
<reference evidence="2" key="1">
    <citation type="submission" date="2021-01" db="EMBL/GenBank/DDBJ databases">
        <authorList>
            <person name="Li R."/>
            <person name="Bekaert M."/>
        </authorList>
    </citation>
    <scope>NUCLEOTIDE SEQUENCE</scope>
    <source>
        <strain evidence="2">Farmed</strain>
    </source>
</reference>
<sequence length="152" mass="18105">METAKKSQGDLYTICLFFLKTNSFSNVMFILIECLQRFLTGLDAKDIGCYQKCILHNTPIRRRVCLSIRTTMQRYFLFSFKLLFKRLIYLSIYLSIYHKNNAEEKSNVFHQFEFVDIYLSIYLSESLHIYLSIYQLLSFHRVADVLLNDFCS</sequence>
<protein>
    <submittedName>
        <fullName evidence="2">Uncharacterized protein</fullName>
    </submittedName>
</protein>
<evidence type="ECO:0000313" key="3">
    <source>
        <dbReference type="Proteomes" id="UP000597762"/>
    </source>
</evidence>
<feature type="transmembrane region" description="Helical" evidence="1">
    <location>
        <begin position="117"/>
        <end position="137"/>
    </location>
</feature>
<evidence type="ECO:0000256" key="1">
    <source>
        <dbReference type="SAM" id="Phobius"/>
    </source>
</evidence>
<keyword evidence="1" id="KW-0472">Membrane</keyword>
<evidence type="ECO:0000313" key="2">
    <source>
        <dbReference type="EMBL" id="CAE1283925.1"/>
    </source>
</evidence>
<proteinExistence type="predicted"/>
<dbReference type="EMBL" id="CAHIKZ030002267">
    <property type="protein sequence ID" value="CAE1283925.1"/>
    <property type="molecule type" value="Genomic_DNA"/>
</dbReference>
<dbReference type="Proteomes" id="UP000597762">
    <property type="component" value="Unassembled WGS sequence"/>
</dbReference>
<accession>A0A812CYW7</accession>
<name>A0A812CYW7_ACAPH</name>
<keyword evidence="1" id="KW-1133">Transmembrane helix</keyword>
<comment type="caution">
    <text evidence="2">The sequence shown here is derived from an EMBL/GenBank/DDBJ whole genome shotgun (WGS) entry which is preliminary data.</text>
</comment>
<keyword evidence="3" id="KW-1185">Reference proteome</keyword>
<dbReference type="OrthoDB" id="9635126at2759"/>